<dbReference type="AlphaFoldDB" id="A0A0E0CSV0"/>
<proteinExistence type="predicted"/>
<name>A0A0E0CSV0_9ORYZ</name>
<sequence>MSATEDFRIIHSRRDMLAVSDIQAETPYAQLNVASGKLADRADGEVSQPRELYVAHACWQLISLMSLLSHPSISCAVSHHAHEPPDTSKDHGK</sequence>
<protein>
    <submittedName>
        <fullName evidence="1">Uncharacterized protein</fullName>
    </submittedName>
</protein>
<organism evidence="1">
    <name type="scientific">Oryza meridionalis</name>
    <dbReference type="NCBI Taxonomy" id="40149"/>
    <lineage>
        <taxon>Eukaryota</taxon>
        <taxon>Viridiplantae</taxon>
        <taxon>Streptophyta</taxon>
        <taxon>Embryophyta</taxon>
        <taxon>Tracheophyta</taxon>
        <taxon>Spermatophyta</taxon>
        <taxon>Magnoliopsida</taxon>
        <taxon>Liliopsida</taxon>
        <taxon>Poales</taxon>
        <taxon>Poaceae</taxon>
        <taxon>BOP clade</taxon>
        <taxon>Oryzoideae</taxon>
        <taxon>Oryzeae</taxon>
        <taxon>Oryzinae</taxon>
        <taxon>Oryza</taxon>
    </lineage>
</organism>
<evidence type="ECO:0000313" key="2">
    <source>
        <dbReference type="Proteomes" id="UP000008021"/>
    </source>
</evidence>
<dbReference type="EnsemblPlants" id="OMERI02G34620.1">
    <property type="protein sequence ID" value="OMERI02G34620.1"/>
    <property type="gene ID" value="OMERI02G34620"/>
</dbReference>
<evidence type="ECO:0000313" key="1">
    <source>
        <dbReference type="EnsemblPlants" id="OMERI02G34620.1"/>
    </source>
</evidence>
<dbReference type="HOGENOM" id="CLU_2403380_0_0_1"/>
<reference evidence="1" key="2">
    <citation type="submission" date="2018-05" db="EMBL/GenBank/DDBJ databases">
        <title>OmerRS3 (Oryza meridionalis Reference Sequence Version 3).</title>
        <authorList>
            <person name="Zhang J."/>
            <person name="Kudrna D."/>
            <person name="Lee S."/>
            <person name="Talag J."/>
            <person name="Welchert J."/>
            <person name="Wing R.A."/>
        </authorList>
    </citation>
    <scope>NUCLEOTIDE SEQUENCE [LARGE SCALE GENOMIC DNA]</scope>
    <source>
        <strain evidence="1">cv. OR44</strain>
    </source>
</reference>
<reference evidence="1" key="1">
    <citation type="submission" date="2015-04" db="UniProtKB">
        <authorList>
            <consortium name="EnsemblPlants"/>
        </authorList>
    </citation>
    <scope>IDENTIFICATION</scope>
</reference>
<dbReference type="Gramene" id="OMERI02G34620.1">
    <property type="protein sequence ID" value="OMERI02G34620.1"/>
    <property type="gene ID" value="OMERI02G34620"/>
</dbReference>
<dbReference type="Proteomes" id="UP000008021">
    <property type="component" value="Chromosome 2"/>
</dbReference>
<keyword evidence="2" id="KW-1185">Reference proteome</keyword>
<accession>A0A0E0CSV0</accession>